<reference evidence="6 7" key="1">
    <citation type="submission" date="2020-05" db="EMBL/GenBank/DDBJ databases">
        <title>Genomic Encyclopedia of Type Strains, Phase IV (KMG-V): Genome sequencing to study the core and pangenomes of soil and plant-associated prokaryotes.</title>
        <authorList>
            <person name="Whitman W."/>
        </authorList>
    </citation>
    <scope>NUCLEOTIDE SEQUENCE [LARGE SCALE GENOMIC DNA]</scope>
    <source>
        <strain evidence="6 7">C29</strain>
    </source>
</reference>
<dbReference type="RefSeq" id="WP_173806548.1">
    <property type="nucleotide sequence ID" value="NZ_JABSNM010000017.1"/>
</dbReference>
<dbReference type="SUPFAM" id="SSF56300">
    <property type="entry name" value="Metallo-dependent phosphatases"/>
    <property type="match status" value="1"/>
</dbReference>
<evidence type="ECO:0000256" key="4">
    <source>
        <dbReference type="ARBA" id="ARBA00025742"/>
    </source>
</evidence>
<feature type="domain" description="Calcineurin-like phosphoesterase" evidence="5">
    <location>
        <begin position="1"/>
        <end position="200"/>
    </location>
</feature>
<evidence type="ECO:0000256" key="1">
    <source>
        <dbReference type="ARBA" id="ARBA00022723"/>
    </source>
</evidence>
<comment type="similarity">
    <text evidence="4">Belongs to the cyclic nucleotide phosphodiesterase class-III family.</text>
</comment>
<dbReference type="Pfam" id="PF00149">
    <property type="entry name" value="Metallophos"/>
    <property type="match status" value="1"/>
</dbReference>
<evidence type="ECO:0000313" key="6">
    <source>
        <dbReference type="EMBL" id="NRT57578.1"/>
    </source>
</evidence>
<proteinExistence type="inferred from homology"/>
<accession>A0ABX2G854</accession>
<organism evidence="6 7">
    <name type="scientific">Sphaerotilus uruguayifluvii</name>
    <dbReference type="NCBI Taxonomy" id="2735897"/>
    <lineage>
        <taxon>Bacteria</taxon>
        <taxon>Pseudomonadati</taxon>
        <taxon>Pseudomonadota</taxon>
        <taxon>Betaproteobacteria</taxon>
        <taxon>Burkholderiales</taxon>
        <taxon>Sphaerotilaceae</taxon>
        <taxon>Sphaerotilus</taxon>
    </lineage>
</organism>
<dbReference type="PANTHER" id="PTHR42988">
    <property type="entry name" value="PHOSPHOHYDROLASE"/>
    <property type="match status" value="1"/>
</dbReference>
<dbReference type="InterPro" id="IPR050884">
    <property type="entry name" value="CNP_phosphodiesterase-III"/>
</dbReference>
<protein>
    <submittedName>
        <fullName evidence="6">3',5'-cyclic AMP phosphodiesterase CpdA</fullName>
    </submittedName>
</protein>
<gene>
    <name evidence="6" type="ORF">HNQ01_003335</name>
</gene>
<evidence type="ECO:0000256" key="2">
    <source>
        <dbReference type="ARBA" id="ARBA00022801"/>
    </source>
</evidence>
<dbReference type="Gene3D" id="3.60.21.10">
    <property type="match status" value="1"/>
</dbReference>
<evidence type="ECO:0000256" key="3">
    <source>
        <dbReference type="ARBA" id="ARBA00023004"/>
    </source>
</evidence>
<keyword evidence="3" id="KW-0408">Iron</keyword>
<dbReference type="PANTHER" id="PTHR42988:SF2">
    <property type="entry name" value="CYCLIC NUCLEOTIDE PHOSPHODIESTERASE CBUA0032-RELATED"/>
    <property type="match status" value="1"/>
</dbReference>
<keyword evidence="7" id="KW-1185">Reference proteome</keyword>
<evidence type="ECO:0000313" key="7">
    <source>
        <dbReference type="Proteomes" id="UP001516061"/>
    </source>
</evidence>
<keyword evidence="1" id="KW-0479">Metal-binding</keyword>
<dbReference type="InterPro" id="IPR029052">
    <property type="entry name" value="Metallo-depent_PP-like"/>
</dbReference>
<name>A0ABX2G854_9BURK</name>
<dbReference type="Proteomes" id="UP001516061">
    <property type="component" value="Unassembled WGS sequence"/>
</dbReference>
<keyword evidence="2" id="KW-0378">Hydrolase</keyword>
<dbReference type="InterPro" id="IPR004843">
    <property type="entry name" value="Calcineurin-like_PHP"/>
</dbReference>
<evidence type="ECO:0000259" key="5">
    <source>
        <dbReference type="Pfam" id="PF00149"/>
    </source>
</evidence>
<dbReference type="InterPro" id="IPR026575">
    <property type="entry name" value="GpdQ/CpdA-like"/>
</dbReference>
<dbReference type="EMBL" id="JABSNM010000017">
    <property type="protein sequence ID" value="NRT57578.1"/>
    <property type="molecule type" value="Genomic_DNA"/>
</dbReference>
<comment type="caution">
    <text evidence="6">The sequence shown here is derived from an EMBL/GenBank/DDBJ whole genome shotgun (WGS) entry which is preliminary data.</text>
</comment>
<sequence>MKLIHLSDTHLLARRGETLYGLDPHARLAEAIDSVVRRHADAEACLVTGDLTDAGSDAACRDLAGLLARLPMPVHLLPGNHDDRTALLRHFPSMQRDAGGFLQGAVELSLGRLLLLDSVDAGRPQGCYCAARLDWLDGQLRRAERDDVPLWLALHHPPMDSGIVSMDRYGMPGERPRALAELLRPHAARIRHLFFGHVHRAFAGTWQGIGFSCTRSTCHQVALDLTREDEVPGSDEPAGYGVILADARQVIVHHQLIGPMEARFVL</sequence>
<dbReference type="CDD" id="cd07402">
    <property type="entry name" value="MPP_GpdQ"/>
    <property type="match status" value="1"/>
</dbReference>